<dbReference type="STRING" id="937334.SAMN05444406_10396"/>
<sequence length="245" mass="26846">MDVANELLSKLENGLIVSCQALEGEPLHSPFIMAKMAKAAEMGGAVAIRANGYDDIVAIKKEVNLPVIGLVKKKYEGYAPYITPTIEEVEQVVKAGAEIVAVDATKSIKPGGFTTEVFLREIKRRYPYILVMADISTYEEGVKAAEIGFDLVSTTLSGYTEYSQHGDDPDFELVERLAKAIKVPLIAEGRIWEPRQALEALEKGAYAVVVGTAITRPQEITKRFVEFIKNNKGVNKTCKSKTASF</sequence>
<dbReference type="EMBL" id="FOXR01000003">
    <property type="protein sequence ID" value="SFP75484.1"/>
    <property type="molecule type" value="Genomic_DNA"/>
</dbReference>
<organism evidence="8 9">
    <name type="scientific">Caldicoprobacter faecalis</name>
    <dbReference type="NCBI Taxonomy" id="937334"/>
    <lineage>
        <taxon>Bacteria</taxon>
        <taxon>Bacillati</taxon>
        <taxon>Bacillota</taxon>
        <taxon>Clostridia</taxon>
        <taxon>Caldicoprobacterales</taxon>
        <taxon>Caldicoprobacteraceae</taxon>
        <taxon>Caldicoprobacter</taxon>
    </lineage>
</organism>
<dbReference type="UniPathway" id="UPA00629">
    <property type="reaction ID" value="UER00682"/>
</dbReference>
<comment type="similarity">
    <text evidence="4 7">Belongs to the NanE family.</text>
</comment>
<evidence type="ECO:0000313" key="9">
    <source>
        <dbReference type="Proteomes" id="UP000198577"/>
    </source>
</evidence>
<protein>
    <recommendedName>
        <fullName evidence="7">Putative N-acetylmannosamine-6-phosphate 2-epimerase</fullName>
        <ecNumber evidence="7">5.1.3.9</ecNumber>
    </recommendedName>
    <alternativeName>
        <fullName evidence="7">ManNAc-6-P epimerase</fullName>
    </alternativeName>
</protein>
<dbReference type="InterPro" id="IPR011060">
    <property type="entry name" value="RibuloseP-bd_barrel"/>
</dbReference>
<dbReference type="GO" id="GO:0005829">
    <property type="term" value="C:cytosol"/>
    <property type="evidence" value="ECO:0007669"/>
    <property type="project" value="TreeGrafter"/>
</dbReference>
<gene>
    <name evidence="7" type="primary">nanE</name>
    <name evidence="8" type="ORF">SAMN05444406_10396</name>
</gene>
<keyword evidence="6 7" id="KW-0119">Carbohydrate metabolism</keyword>
<dbReference type="PANTHER" id="PTHR36204">
    <property type="entry name" value="N-ACETYLMANNOSAMINE-6-PHOSPHATE 2-EPIMERASE-RELATED"/>
    <property type="match status" value="1"/>
</dbReference>
<dbReference type="GO" id="GO:0019262">
    <property type="term" value="P:N-acetylneuraminate catabolic process"/>
    <property type="evidence" value="ECO:0007669"/>
    <property type="project" value="UniProtKB-UniRule"/>
</dbReference>
<dbReference type="EC" id="5.1.3.9" evidence="7"/>
<evidence type="ECO:0000256" key="2">
    <source>
        <dbReference type="ARBA" id="ARBA00002147"/>
    </source>
</evidence>
<dbReference type="GO" id="GO:0047465">
    <property type="term" value="F:N-acylglucosamine-6-phosphate 2-epimerase activity"/>
    <property type="evidence" value="ECO:0007669"/>
    <property type="project" value="UniProtKB-EC"/>
</dbReference>
<dbReference type="CDD" id="cd04729">
    <property type="entry name" value="NanE"/>
    <property type="match status" value="1"/>
</dbReference>
<dbReference type="Pfam" id="PF04131">
    <property type="entry name" value="NanE"/>
    <property type="match status" value="1"/>
</dbReference>
<dbReference type="NCBIfam" id="NF002231">
    <property type="entry name" value="PRK01130.1"/>
    <property type="match status" value="1"/>
</dbReference>
<name>A0A1I5SXG3_9FIRM</name>
<dbReference type="AlphaFoldDB" id="A0A1I5SXG3"/>
<evidence type="ECO:0000256" key="1">
    <source>
        <dbReference type="ARBA" id="ARBA00000056"/>
    </source>
</evidence>
<evidence type="ECO:0000256" key="3">
    <source>
        <dbReference type="ARBA" id="ARBA00005081"/>
    </source>
</evidence>
<dbReference type="InterPro" id="IPR007260">
    <property type="entry name" value="NanE"/>
</dbReference>
<evidence type="ECO:0000256" key="5">
    <source>
        <dbReference type="ARBA" id="ARBA00023235"/>
    </source>
</evidence>
<dbReference type="PANTHER" id="PTHR36204:SF1">
    <property type="entry name" value="N-ACETYLMANNOSAMINE-6-PHOSPHATE 2-EPIMERASE-RELATED"/>
    <property type="match status" value="1"/>
</dbReference>
<comment type="pathway">
    <text evidence="3 7">Amino-sugar metabolism; N-acetylneuraminate degradation; D-fructose 6-phosphate from N-acetylneuraminate: step 3/5.</text>
</comment>
<comment type="catalytic activity">
    <reaction evidence="1 7">
        <text>an N-acyl-D-glucosamine 6-phosphate = an N-acyl-D-mannosamine 6-phosphate</text>
        <dbReference type="Rhea" id="RHEA:23932"/>
        <dbReference type="ChEBI" id="CHEBI:57599"/>
        <dbReference type="ChEBI" id="CHEBI:57666"/>
        <dbReference type="EC" id="5.1.3.9"/>
    </reaction>
</comment>
<evidence type="ECO:0000256" key="4">
    <source>
        <dbReference type="ARBA" id="ARBA00007439"/>
    </source>
</evidence>
<reference evidence="8 9" key="1">
    <citation type="submission" date="2016-10" db="EMBL/GenBank/DDBJ databases">
        <authorList>
            <person name="de Groot N.N."/>
        </authorList>
    </citation>
    <scope>NUCLEOTIDE SEQUENCE [LARGE SCALE GENOMIC DNA]</scope>
    <source>
        <strain evidence="8 9">DSM 20678</strain>
    </source>
</reference>
<dbReference type="InterPro" id="IPR013785">
    <property type="entry name" value="Aldolase_TIM"/>
</dbReference>
<keyword evidence="9" id="KW-1185">Reference proteome</keyword>
<dbReference type="FunFam" id="3.20.20.70:FF:000035">
    <property type="entry name" value="Putative N-acetylmannosamine-6-phosphate 2-epimerase"/>
    <property type="match status" value="1"/>
</dbReference>
<accession>A0A1I5SXG3</accession>
<evidence type="ECO:0000256" key="7">
    <source>
        <dbReference type="HAMAP-Rule" id="MF_01235"/>
    </source>
</evidence>
<comment type="function">
    <text evidence="2 7">Converts N-acetylmannosamine-6-phosphate (ManNAc-6-P) to N-acetylglucosamine-6-phosphate (GlcNAc-6-P).</text>
</comment>
<dbReference type="GO" id="GO:0005975">
    <property type="term" value="P:carbohydrate metabolic process"/>
    <property type="evidence" value="ECO:0007669"/>
    <property type="project" value="UniProtKB-UniRule"/>
</dbReference>
<dbReference type="Proteomes" id="UP000198577">
    <property type="component" value="Unassembled WGS sequence"/>
</dbReference>
<keyword evidence="5 7" id="KW-0413">Isomerase</keyword>
<dbReference type="Gene3D" id="3.20.20.70">
    <property type="entry name" value="Aldolase class I"/>
    <property type="match status" value="1"/>
</dbReference>
<evidence type="ECO:0000256" key="6">
    <source>
        <dbReference type="ARBA" id="ARBA00023277"/>
    </source>
</evidence>
<dbReference type="GO" id="GO:0006053">
    <property type="term" value="P:N-acetylmannosamine catabolic process"/>
    <property type="evidence" value="ECO:0007669"/>
    <property type="project" value="TreeGrafter"/>
</dbReference>
<proteinExistence type="inferred from homology"/>
<dbReference type="SUPFAM" id="SSF51366">
    <property type="entry name" value="Ribulose-phoshate binding barrel"/>
    <property type="match status" value="1"/>
</dbReference>
<evidence type="ECO:0000313" key="8">
    <source>
        <dbReference type="EMBL" id="SFP75484.1"/>
    </source>
</evidence>
<dbReference type="HAMAP" id="MF_01235">
    <property type="entry name" value="ManNAc6P_epimer"/>
    <property type="match status" value="1"/>
</dbReference>